<gene>
    <name evidence="1" type="ORF">LCGC14_0383350</name>
</gene>
<organism evidence="1">
    <name type="scientific">marine sediment metagenome</name>
    <dbReference type="NCBI Taxonomy" id="412755"/>
    <lineage>
        <taxon>unclassified sequences</taxon>
        <taxon>metagenomes</taxon>
        <taxon>ecological metagenomes</taxon>
    </lineage>
</organism>
<dbReference type="AlphaFoldDB" id="A0A0F9VNW2"/>
<protein>
    <submittedName>
        <fullName evidence="1">Uncharacterized protein</fullName>
    </submittedName>
</protein>
<dbReference type="EMBL" id="LAZR01000314">
    <property type="protein sequence ID" value="KKN75176.1"/>
    <property type="molecule type" value="Genomic_DNA"/>
</dbReference>
<sequence length="83" mass="9504">MVKEKKVKMTQEEMRQLKDMIAMKDGLDVVMESQMRVGKHIKDIESLFWGGIAKRLGTSQAAIKVDLKTGYVTWTEVETKDSK</sequence>
<reference evidence="1" key="1">
    <citation type="journal article" date="2015" name="Nature">
        <title>Complex archaea that bridge the gap between prokaryotes and eukaryotes.</title>
        <authorList>
            <person name="Spang A."/>
            <person name="Saw J.H."/>
            <person name="Jorgensen S.L."/>
            <person name="Zaremba-Niedzwiedzka K."/>
            <person name="Martijn J."/>
            <person name="Lind A.E."/>
            <person name="van Eijk R."/>
            <person name="Schleper C."/>
            <person name="Guy L."/>
            <person name="Ettema T.J."/>
        </authorList>
    </citation>
    <scope>NUCLEOTIDE SEQUENCE</scope>
</reference>
<evidence type="ECO:0000313" key="1">
    <source>
        <dbReference type="EMBL" id="KKN75176.1"/>
    </source>
</evidence>
<proteinExistence type="predicted"/>
<accession>A0A0F9VNW2</accession>
<name>A0A0F9VNW2_9ZZZZ</name>
<comment type="caution">
    <text evidence="1">The sequence shown here is derived from an EMBL/GenBank/DDBJ whole genome shotgun (WGS) entry which is preliminary data.</text>
</comment>